<comment type="caution">
    <text evidence="6">The sequence shown here is derived from an EMBL/GenBank/DDBJ whole genome shotgun (WGS) entry which is preliminary data.</text>
</comment>
<comment type="catalytic activity">
    <reaction evidence="1">
        <text>Hydrolysis of alkylated DNA, releasing 3-methyladenine, 3-methylguanine, 7-methylguanine and 7-methyladenine.</text>
        <dbReference type="EC" id="3.2.2.21"/>
    </reaction>
</comment>
<proteinExistence type="predicted"/>
<accession>A0A4R3J822</accession>
<feature type="domain" description="HhH-GPD" evidence="5">
    <location>
        <begin position="47"/>
        <end position="198"/>
    </location>
</feature>
<dbReference type="EC" id="3.2.2.21" evidence="2"/>
<gene>
    <name evidence="6" type="ORF">EDD55_1078</name>
</gene>
<dbReference type="GO" id="GO:0005737">
    <property type="term" value="C:cytoplasm"/>
    <property type="evidence" value="ECO:0007669"/>
    <property type="project" value="TreeGrafter"/>
</dbReference>
<dbReference type="Gene3D" id="1.10.340.30">
    <property type="entry name" value="Hypothetical protein, domain 2"/>
    <property type="match status" value="1"/>
</dbReference>
<evidence type="ECO:0000256" key="4">
    <source>
        <dbReference type="ARBA" id="ARBA00023204"/>
    </source>
</evidence>
<dbReference type="GO" id="GO:0032993">
    <property type="term" value="C:protein-DNA complex"/>
    <property type="evidence" value="ECO:0007669"/>
    <property type="project" value="TreeGrafter"/>
</dbReference>
<protein>
    <recommendedName>
        <fullName evidence="2">DNA-3-methyladenine glycosylase II</fullName>
        <ecNumber evidence="2">3.2.2.21</ecNumber>
    </recommendedName>
</protein>
<dbReference type="InterPro" id="IPR011257">
    <property type="entry name" value="DNA_glycosylase"/>
</dbReference>
<evidence type="ECO:0000259" key="5">
    <source>
        <dbReference type="SMART" id="SM00478"/>
    </source>
</evidence>
<dbReference type="GO" id="GO:0006307">
    <property type="term" value="P:DNA alkylation repair"/>
    <property type="evidence" value="ECO:0007669"/>
    <property type="project" value="TreeGrafter"/>
</dbReference>
<dbReference type="InterPro" id="IPR003265">
    <property type="entry name" value="HhH-GPD_domain"/>
</dbReference>
<evidence type="ECO:0000313" key="6">
    <source>
        <dbReference type="EMBL" id="TCS61602.1"/>
    </source>
</evidence>
<dbReference type="Proteomes" id="UP000295304">
    <property type="component" value="Unassembled WGS sequence"/>
</dbReference>
<dbReference type="AlphaFoldDB" id="A0A4R3J822"/>
<dbReference type="CDD" id="cd00056">
    <property type="entry name" value="ENDO3c"/>
    <property type="match status" value="1"/>
</dbReference>
<dbReference type="PANTHER" id="PTHR43003">
    <property type="entry name" value="DNA-3-METHYLADENINE GLYCOSYLASE"/>
    <property type="match status" value="1"/>
</dbReference>
<dbReference type="Gene3D" id="1.10.1670.40">
    <property type="match status" value="1"/>
</dbReference>
<evidence type="ECO:0000256" key="2">
    <source>
        <dbReference type="ARBA" id="ARBA00012000"/>
    </source>
</evidence>
<organism evidence="6 7">
    <name type="scientific">Varunaivibrio sulfuroxidans</name>
    <dbReference type="NCBI Taxonomy" id="1773489"/>
    <lineage>
        <taxon>Bacteria</taxon>
        <taxon>Pseudomonadati</taxon>
        <taxon>Pseudomonadota</taxon>
        <taxon>Alphaproteobacteria</taxon>
        <taxon>Rhodospirillales</taxon>
        <taxon>Magnetovibrionaceae</taxon>
        <taxon>Varunaivibrio</taxon>
    </lineage>
</organism>
<dbReference type="GO" id="GO:0008725">
    <property type="term" value="F:DNA-3-methyladenine glycosylase activity"/>
    <property type="evidence" value="ECO:0007669"/>
    <property type="project" value="TreeGrafter"/>
</dbReference>
<keyword evidence="4" id="KW-0234">DNA repair</keyword>
<evidence type="ECO:0000256" key="1">
    <source>
        <dbReference type="ARBA" id="ARBA00000086"/>
    </source>
</evidence>
<dbReference type="InterPro" id="IPR051912">
    <property type="entry name" value="Alkylbase_DNA_Glycosylase/TA"/>
</dbReference>
<dbReference type="RefSeq" id="WP_132939322.1">
    <property type="nucleotide sequence ID" value="NZ_CP119676.1"/>
</dbReference>
<sequence length="208" mass="23417">MDMQFIDDAVIVLSAQDAVMREVLRSIEPISPPSKDLCFENTARIVINQQLSGKAANTIFSRILNVVEEFTPSSIIETPTDKLRNCGLSRAKIQYIKALAEKCQHDQSYLTSFISMTDEAAFARIRENKGFGDWSAYIFLLFHLKRPNIFPEGDATLNSVISELYGVSKSNTDDICRMSDKWSPYKSIACLALWRWADSGKPAINTHV</sequence>
<dbReference type="OrthoDB" id="9811249at2"/>
<dbReference type="SMART" id="SM00478">
    <property type="entry name" value="ENDO3c"/>
    <property type="match status" value="1"/>
</dbReference>
<dbReference type="Pfam" id="PF00730">
    <property type="entry name" value="HhH-GPD"/>
    <property type="match status" value="1"/>
</dbReference>
<dbReference type="GO" id="GO:0006285">
    <property type="term" value="P:base-excision repair, AP site formation"/>
    <property type="evidence" value="ECO:0007669"/>
    <property type="project" value="TreeGrafter"/>
</dbReference>
<dbReference type="PANTHER" id="PTHR43003:SF5">
    <property type="entry name" value="DNA-3-METHYLADENINE GLYCOSYLASE"/>
    <property type="match status" value="1"/>
</dbReference>
<evidence type="ECO:0000256" key="3">
    <source>
        <dbReference type="ARBA" id="ARBA00022763"/>
    </source>
</evidence>
<dbReference type="EMBL" id="SLZW01000007">
    <property type="protein sequence ID" value="TCS61602.1"/>
    <property type="molecule type" value="Genomic_DNA"/>
</dbReference>
<keyword evidence="7" id="KW-1185">Reference proteome</keyword>
<keyword evidence="3" id="KW-0227">DNA damage</keyword>
<dbReference type="GO" id="GO:0032131">
    <property type="term" value="F:alkylated DNA binding"/>
    <property type="evidence" value="ECO:0007669"/>
    <property type="project" value="TreeGrafter"/>
</dbReference>
<reference evidence="6 7" key="1">
    <citation type="submission" date="2019-03" db="EMBL/GenBank/DDBJ databases">
        <title>Genomic Encyclopedia of Type Strains, Phase IV (KMG-IV): sequencing the most valuable type-strain genomes for metagenomic binning, comparative biology and taxonomic classification.</title>
        <authorList>
            <person name="Goeker M."/>
        </authorList>
    </citation>
    <scope>NUCLEOTIDE SEQUENCE [LARGE SCALE GENOMIC DNA]</scope>
    <source>
        <strain evidence="6 7">DSM 101688</strain>
    </source>
</reference>
<dbReference type="SUPFAM" id="SSF48150">
    <property type="entry name" value="DNA-glycosylase"/>
    <property type="match status" value="1"/>
</dbReference>
<dbReference type="GO" id="GO:0043916">
    <property type="term" value="F:DNA-7-methylguanine glycosylase activity"/>
    <property type="evidence" value="ECO:0007669"/>
    <property type="project" value="TreeGrafter"/>
</dbReference>
<evidence type="ECO:0000313" key="7">
    <source>
        <dbReference type="Proteomes" id="UP000295304"/>
    </source>
</evidence>
<name>A0A4R3J822_9PROT</name>